<evidence type="ECO:0000259" key="1">
    <source>
        <dbReference type="Pfam" id="PF02866"/>
    </source>
</evidence>
<accession>A0ABU1BUU7</accession>
<dbReference type="PANTHER" id="PTHR43128:SF16">
    <property type="entry name" value="L-LACTATE DEHYDROGENASE"/>
    <property type="match status" value="1"/>
</dbReference>
<dbReference type="Gene3D" id="3.90.110.10">
    <property type="entry name" value="Lactate dehydrogenase/glycoside hydrolase, family 4, C-terminal"/>
    <property type="match status" value="1"/>
</dbReference>
<name>A0ABU1BUU7_9BURK</name>
<protein>
    <recommendedName>
        <fullName evidence="1">Lactate/malate dehydrogenase C-terminal domain-containing protein</fullName>
    </recommendedName>
</protein>
<comment type="caution">
    <text evidence="2">The sequence shown here is derived from an EMBL/GenBank/DDBJ whole genome shotgun (WGS) entry which is preliminary data.</text>
</comment>
<dbReference type="InterPro" id="IPR015955">
    <property type="entry name" value="Lactate_DH/Glyco_Ohase_4_C"/>
</dbReference>
<dbReference type="EMBL" id="JAUYVH010000015">
    <property type="protein sequence ID" value="MDQ9172073.1"/>
    <property type="molecule type" value="Genomic_DNA"/>
</dbReference>
<organism evidence="2 3">
    <name type="scientific">Keguizhuia sedimenti</name>
    <dbReference type="NCBI Taxonomy" id="3064264"/>
    <lineage>
        <taxon>Bacteria</taxon>
        <taxon>Pseudomonadati</taxon>
        <taxon>Pseudomonadota</taxon>
        <taxon>Betaproteobacteria</taxon>
        <taxon>Burkholderiales</taxon>
        <taxon>Oxalobacteraceae</taxon>
        <taxon>Keguizhuia</taxon>
    </lineage>
</organism>
<gene>
    <name evidence="2" type="ORF">Q8A64_16800</name>
</gene>
<sequence>RRTIHQRPALRFFNPTSAHKIPDTSIAALTRIIEAVIRNERSVLTVSTLLQGQYGLEDVCLSLPAIVGKNGVEKIITVPLSESEQQQLNHSAKTIRETLASIVL</sequence>
<evidence type="ECO:0000313" key="2">
    <source>
        <dbReference type="EMBL" id="MDQ9172073.1"/>
    </source>
</evidence>
<proteinExistence type="predicted"/>
<dbReference type="PANTHER" id="PTHR43128">
    <property type="entry name" value="L-2-HYDROXYCARBOXYLATE DEHYDROGENASE (NAD(P)(+))"/>
    <property type="match status" value="1"/>
</dbReference>
<reference evidence="2 3" key="1">
    <citation type="submission" date="2023-08" db="EMBL/GenBank/DDBJ databases">
        <title>Oxalobacteraceae gen .nov., isolated from river sludge outside the plant.</title>
        <authorList>
            <person name="Zhao S.Y."/>
        </authorList>
    </citation>
    <scope>NUCLEOTIDE SEQUENCE [LARGE SCALE GENOMIC DNA]</scope>
    <source>
        <strain evidence="2 3">R-40</strain>
    </source>
</reference>
<dbReference type="SUPFAM" id="SSF56327">
    <property type="entry name" value="LDH C-terminal domain-like"/>
    <property type="match status" value="1"/>
</dbReference>
<dbReference type="InterPro" id="IPR022383">
    <property type="entry name" value="Lactate/malate_DH_C"/>
</dbReference>
<feature type="non-terminal residue" evidence="2">
    <location>
        <position position="1"/>
    </location>
</feature>
<feature type="domain" description="Lactate/malate dehydrogenase C-terminal" evidence="1">
    <location>
        <begin position="28"/>
        <end position="100"/>
    </location>
</feature>
<evidence type="ECO:0000313" key="3">
    <source>
        <dbReference type="Proteomes" id="UP001225596"/>
    </source>
</evidence>
<dbReference type="Pfam" id="PF02866">
    <property type="entry name" value="Ldh_1_C"/>
    <property type="match status" value="1"/>
</dbReference>
<keyword evidence="3" id="KW-1185">Reference proteome</keyword>
<dbReference type="Proteomes" id="UP001225596">
    <property type="component" value="Unassembled WGS sequence"/>
</dbReference>